<evidence type="ECO:0000256" key="1">
    <source>
        <dbReference type="ARBA" id="ARBA00001526"/>
    </source>
</evidence>
<evidence type="ECO:0000256" key="5">
    <source>
        <dbReference type="ARBA" id="ARBA00022801"/>
    </source>
</evidence>
<keyword evidence="7" id="KW-0472">Membrane</keyword>
<keyword evidence="5" id="KW-0378">Hydrolase</keyword>
<dbReference type="GO" id="GO:0005886">
    <property type="term" value="C:plasma membrane"/>
    <property type="evidence" value="ECO:0007669"/>
    <property type="project" value="TreeGrafter"/>
</dbReference>
<sequence length="522" mass="57728">MLETVLNWVLRAALLAFGAGALIALLRWMGQAIRERRERWAIRLAIGMLMFAAIYAFGHARMLMKAEELEEGRMAWRRFGDPRESERNRGEVRGWIMDCTNEPANALARYGVRDGEVQRVYPLGEGGANLIGAGGDDDRDYTVERVFARHLRKPLNFAEQGELHPVGTDLQLTICSAPMRRAWSLLQQTGLNGAIIVQDVNTGALVAYAATGKADEPPFGIKRYAPPGSVFKLALAALWWENDLPDMEMGCPPEIQVGRARIRNFESTSYESLEVPREMLRYSCNTAAVQMANYARQRLGAEAFHDAYKRFGFLTYSEGPPSAAEKGFWNTENEAWAERMTPPPSRVRLLQRFNQHEWGQIAIGQGPVDVTPLSVSRFIQAIGNGGMMLPPTIEADRLNNLPEGTRVMKQTTSQKLMQSMLLVVDSGTAASAQPRLAGTGWDMGGKTGSADVAGRARADGWFAGLMFDPERRPRYTVVVYLQSGAPGGRIPAAIGAEMTRFMASQARAQDRGEDQAAARKED</sequence>
<dbReference type="GO" id="GO:0008658">
    <property type="term" value="F:penicillin binding"/>
    <property type="evidence" value="ECO:0007669"/>
    <property type="project" value="InterPro"/>
</dbReference>
<keyword evidence="7" id="KW-1133">Transmembrane helix</keyword>
<evidence type="ECO:0000256" key="6">
    <source>
        <dbReference type="ARBA" id="ARBA00023251"/>
    </source>
</evidence>
<feature type="transmembrane region" description="Helical" evidence="7">
    <location>
        <begin position="6"/>
        <end position="28"/>
    </location>
</feature>
<evidence type="ECO:0000256" key="7">
    <source>
        <dbReference type="SAM" id="Phobius"/>
    </source>
</evidence>
<dbReference type="GO" id="GO:0071555">
    <property type="term" value="P:cell wall organization"/>
    <property type="evidence" value="ECO:0007669"/>
    <property type="project" value="TreeGrafter"/>
</dbReference>
<dbReference type="Gene3D" id="3.40.710.10">
    <property type="entry name" value="DD-peptidase/beta-lactamase superfamily"/>
    <property type="match status" value="1"/>
</dbReference>
<accession>A0A6J4MJH3</accession>
<name>A0A6J4MJH3_9BACT</name>
<evidence type="ECO:0000313" key="9">
    <source>
        <dbReference type="EMBL" id="CAA9358973.1"/>
    </source>
</evidence>
<proteinExistence type="inferred from homology"/>
<dbReference type="PANTHER" id="PTHR30627">
    <property type="entry name" value="PEPTIDOGLYCAN D,D-TRANSPEPTIDASE"/>
    <property type="match status" value="1"/>
</dbReference>
<dbReference type="PANTHER" id="PTHR30627:SF6">
    <property type="entry name" value="BETA-LACTAMASE YBXI-RELATED"/>
    <property type="match status" value="1"/>
</dbReference>
<feature type="transmembrane region" description="Helical" evidence="7">
    <location>
        <begin position="40"/>
        <end position="58"/>
    </location>
</feature>
<dbReference type="GO" id="GO:0046677">
    <property type="term" value="P:response to antibiotic"/>
    <property type="evidence" value="ECO:0007669"/>
    <property type="project" value="UniProtKB-KW"/>
</dbReference>
<dbReference type="SUPFAM" id="SSF56601">
    <property type="entry name" value="beta-lactamase/transpeptidase-like"/>
    <property type="match status" value="1"/>
</dbReference>
<comment type="catalytic activity">
    <reaction evidence="1">
        <text>a beta-lactam + H2O = a substituted beta-amino acid</text>
        <dbReference type="Rhea" id="RHEA:20401"/>
        <dbReference type="ChEBI" id="CHEBI:15377"/>
        <dbReference type="ChEBI" id="CHEBI:35627"/>
        <dbReference type="ChEBI" id="CHEBI:140347"/>
        <dbReference type="EC" id="3.5.2.6"/>
    </reaction>
</comment>
<feature type="domain" description="Penicillin-binding protein transpeptidase" evidence="8">
    <location>
        <begin position="193"/>
        <end position="497"/>
    </location>
</feature>
<evidence type="ECO:0000256" key="2">
    <source>
        <dbReference type="ARBA" id="ARBA00007898"/>
    </source>
</evidence>
<evidence type="ECO:0000256" key="3">
    <source>
        <dbReference type="ARBA" id="ARBA00012865"/>
    </source>
</evidence>
<dbReference type="AlphaFoldDB" id="A0A6J4MJH3"/>
<dbReference type="GO" id="GO:0008800">
    <property type="term" value="F:beta-lactamase activity"/>
    <property type="evidence" value="ECO:0007669"/>
    <property type="project" value="UniProtKB-EC"/>
</dbReference>
<keyword evidence="4" id="KW-0732">Signal</keyword>
<dbReference type="InterPro" id="IPR001460">
    <property type="entry name" value="PCN-bd_Tpept"/>
</dbReference>
<dbReference type="EC" id="3.5.2.6" evidence="3"/>
<keyword evidence="7" id="KW-0812">Transmembrane</keyword>
<dbReference type="InterPro" id="IPR050515">
    <property type="entry name" value="Beta-lactam/transpept"/>
</dbReference>
<evidence type="ECO:0000256" key="4">
    <source>
        <dbReference type="ARBA" id="ARBA00022729"/>
    </source>
</evidence>
<evidence type="ECO:0000259" key="8">
    <source>
        <dbReference type="Pfam" id="PF00905"/>
    </source>
</evidence>
<dbReference type="InterPro" id="IPR012338">
    <property type="entry name" value="Beta-lactam/transpept-like"/>
</dbReference>
<organism evidence="9">
    <name type="scientific">uncultured Gemmatimonadota bacterium</name>
    <dbReference type="NCBI Taxonomy" id="203437"/>
    <lineage>
        <taxon>Bacteria</taxon>
        <taxon>Pseudomonadati</taxon>
        <taxon>Gemmatimonadota</taxon>
        <taxon>environmental samples</taxon>
    </lineage>
</organism>
<gene>
    <name evidence="9" type="ORF">AVDCRST_MAG89-3619</name>
</gene>
<protein>
    <recommendedName>
        <fullName evidence="3">beta-lactamase</fullName>
        <ecNumber evidence="3">3.5.2.6</ecNumber>
    </recommendedName>
</protein>
<keyword evidence="6" id="KW-0046">Antibiotic resistance</keyword>
<reference evidence="9" key="1">
    <citation type="submission" date="2020-02" db="EMBL/GenBank/DDBJ databases">
        <authorList>
            <person name="Meier V. D."/>
        </authorList>
    </citation>
    <scope>NUCLEOTIDE SEQUENCE</scope>
    <source>
        <strain evidence="9">AVDCRST_MAG89</strain>
    </source>
</reference>
<dbReference type="Pfam" id="PF00905">
    <property type="entry name" value="Transpeptidase"/>
    <property type="match status" value="1"/>
</dbReference>
<dbReference type="EMBL" id="CADCTV010000757">
    <property type="protein sequence ID" value="CAA9358973.1"/>
    <property type="molecule type" value="Genomic_DNA"/>
</dbReference>
<comment type="similarity">
    <text evidence="2">Belongs to the class-D beta-lactamase family.</text>
</comment>